<organism evidence="1">
    <name type="scientific">Homo sapiens</name>
    <name type="common">Human</name>
    <dbReference type="NCBI Taxonomy" id="9606"/>
    <lineage>
        <taxon>Eukaryota</taxon>
        <taxon>Metazoa</taxon>
        <taxon>Chordata</taxon>
        <taxon>Craniata</taxon>
        <taxon>Vertebrata</taxon>
        <taxon>Euteleostomi</taxon>
        <taxon>Mammalia</taxon>
        <taxon>Eutheria</taxon>
        <taxon>Euarchontoglires</taxon>
        <taxon>Primates</taxon>
        <taxon>Haplorrhini</taxon>
        <taxon>Catarrhini</taxon>
        <taxon>Hominidae</taxon>
        <taxon>Homo</taxon>
    </lineage>
</organism>
<dbReference type="AlphaFoldDB" id="Q96DQ4"/>
<reference evidence="1" key="1">
    <citation type="journal article" date="2004" name="Nat. Genet.">
        <title>Complete sequencing and characterization of 21,243 full-length human cDNAs.</title>
        <authorList>
            <person name="Ota T."/>
            <person name="Suzuki Y."/>
            <person name="Nishikawa T."/>
            <person name="Otsuki T."/>
            <person name="Sugiyama T."/>
            <person name="Irie R."/>
            <person name="Wakamatsu A."/>
            <person name="Hayashi K."/>
            <person name="Sato H."/>
            <person name="Nagai K."/>
            <person name="Kimura K."/>
            <person name="Makita H."/>
            <person name="Sekine M."/>
            <person name="Obayashi M."/>
            <person name="Nishi T."/>
            <person name="Shibahara T."/>
            <person name="Tanaka T."/>
            <person name="Ishii S."/>
            <person name="Yamamoto J."/>
            <person name="Saito K."/>
            <person name="Kawai Y."/>
            <person name="Isono Y."/>
            <person name="Nakamura Y."/>
            <person name="Nagahari K."/>
            <person name="Murakami K."/>
            <person name="Yasuda T."/>
            <person name="Iwayanagi T."/>
            <person name="Wagatsuma M."/>
            <person name="Shiratori A."/>
            <person name="Sudo H."/>
            <person name="Hosoiri T."/>
            <person name="Kaku Y."/>
            <person name="Kodaira H."/>
            <person name="Kondo H."/>
            <person name="Sugawara M."/>
            <person name="Takahashi M."/>
            <person name="Kanda K."/>
            <person name="Yokoi T."/>
            <person name="Furuya T."/>
            <person name="Kikkawa E."/>
            <person name="Omura Y."/>
            <person name="Abe K."/>
            <person name="Kamihara K."/>
            <person name="Katsuta N."/>
            <person name="Sato K."/>
            <person name="Tanikawa M."/>
            <person name="Yamazaki M."/>
            <person name="Ninomiya K."/>
            <person name="Ishibashi T."/>
            <person name="Yamashita H."/>
            <person name="Murakawa K."/>
            <person name="Fujimori K."/>
            <person name="Tanai H."/>
            <person name="Kimata M."/>
            <person name="Watanabe M."/>
            <person name="Hiraoka S."/>
            <person name="Chiba Y."/>
            <person name="Ishida S."/>
            <person name="Ono Y."/>
            <person name="Takiguchi S."/>
            <person name="Watanabe S."/>
            <person name="Yosida M."/>
            <person name="Hotuta T."/>
            <person name="Kusano J."/>
            <person name="Kanehori K."/>
            <person name="Takahashi-Fujii A."/>
            <person name="Hara H."/>
            <person name="Tanase T."/>
            <person name="Nomura Y."/>
            <person name="Togiya S."/>
            <person name="Komai F."/>
            <person name="Hara R."/>
            <person name="Takeuchi K."/>
            <person name="Arita M."/>
            <person name="Imose N."/>
            <person name="Musashino K."/>
            <person name="Yuuki H."/>
            <person name="Oshima A."/>
            <person name="Sasaki N."/>
            <person name="Aotsuka S."/>
            <person name="Yoshikawa Y."/>
            <person name="Matsunawa H."/>
            <person name="Ichihara T."/>
            <person name="Shiohata N."/>
            <person name="Sano S."/>
            <person name="Moriya S."/>
            <person name="Momiyama H."/>
            <person name="Satoh N."/>
            <person name="Takami S."/>
            <person name="Terashima Y."/>
            <person name="Suzuki O."/>
            <person name="Nakagawa S."/>
            <person name="Senoh A."/>
            <person name="Mizoguchi H."/>
            <person name="Goto Y."/>
            <person name="Shimizu F."/>
            <person name="Wakebe H."/>
            <person name="Hishigaki H."/>
            <person name="Watanabe T."/>
            <person name="Sugiyama A."/>
            <person name="Takemoto M."/>
            <person name="Kawakami B."/>
            <person name="Yamazaki M."/>
            <person name="Watanabe K."/>
            <person name="Kumagai A."/>
            <person name="Itakura S."/>
            <person name="Fukuzumi Y."/>
            <person name="Fujimori Y."/>
            <person name="Komiyama M."/>
            <person name="Tashiro H."/>
            <person name="Tanigami A."/>
            <person name="Fujiwara T."/>
            <person name="Ono T."/>
            <person name="Yamada K."/>
            <person name="Fujii Y."/>
            <person name="Ozaki K."/>
            <person name="Hirao M."/>
            <person name="Ohmori Y."/>
            <person name="Kawabata A."/>
            <person name="Hikiji T."/>
            <person name="Kobatake N."/>
            <person name="Inagaki H."/>
            <person name="Ikema Y."/>
            <person name="Okamoto S."/>
            <person name="Okitani R."/>
            <person name="Kawakami T."/>
            <person name="Noguchi S."/>
            <person name="Itoh T."/>
            <person name="Shigeta K."/>
            <person name="Senba T."/>
            <person name="Matsumura K."/>
            <person name="Nakajima Y."/>
            <person name="Mizuno T."/>
            <person name="Morinaga M."/>
            <person name="Sasaki M."/>
            <person name="Togashi T."/>
            <person name="Oyama M."/>
            <person name="Hata H."/>
            <person name="Watanabe M."/>
            <person name="Komatsu T."/>
            <person name="Mizushima-Sugano J."/>
            <person name="Satoh T."/>
            <person name="Shirai Y."/>
            <person name="Takahashi Y."/>
            <person name="Nakagawa K."/>
            <person name="Okumura K."/>
            <person name="Nagase T."/>
            <person name="Nomura N."/>
            <person name="Kikuchi H."/>
            <person name="Masuho Y."/>
            <person name="Yamashita R."/>
            <person name="Nakai K."/>
            <person name="Yada T."/>
            <person name="Nakamura Y."/>
            <person name="Ohara O."/>
            <person name="Isogai T."/>
            <person name="Sugano S."/>
        </authorList>
    </citation>
    <scope>NUCLEOTIDE SEQUENCE</scope>
    <source>
        <tissue evidence="1">Tongue</tissue>
    </source>
</reference>
<accession>Q96DQ4</accession>
<proteinExistence type="evidence at transcript level"/>
<dbReference type="EMBL" id="AK055196">
    <property type="protein sequence ID" value="BAB70871.1"/>
    <property type="molecule type" value="mRNA"/>
</dbReference>
<evidence type="ECO:0000313" key="1">
    <source>
        <dbReference type="EMBL" id="BAB70871.1"/>
    </source>
</evidence>
<name>Q96DQ4_HUMAN</name>
<sequence>MRVKGYKALPPFQLPTCSSSTPLRFGPPRTNEVHTLWMRKRGSWLASLLPVIQFEDILTLGKDEVLKPQLLSTRSHSSWGRQRGKSLSKVYPASLRFIDLHKRQCSGKGRGPQKGAWQDRGC</sequence>
<protein>
    <submittedName>
        <fullName evidence="1">cDNA FLJ30634 fis, clone CTONG2002453</fullName>
    </submittedName>
</protein>